<protein>
    <submittedName>
        <fullName evidence="1">Uncharacterized protein</fullName>
    </submittedName>
</protein>
<sequence length="136" mass="15417">MWYTQILYTYRKNYYHIHKLKIKYLTSTLTLNIKHSVNAGQVVTRWVGEISLKMQASSFIYRHSHTLLLHFLFKSFPLTHLIGPSALSDFLKYVLHSCAVALSGHRCSDSCCSSVAAGKVAASRQLFIATATLEFC</sequence>
<name>A0A9D3WR94_9SAUR</name>
<reference evidence="1" key="1">
    <citation type="submission" date="2021-09" db="EMBL/GenBank/DDBJ databases">
        <title>The genome of Mauremys mutica provides insights into the evolution of semi-aquatic lifestyle.</title>
        <authorList>
            <person name="Gong S."/>
            <person name="Gao Y."/>
        </authorList>
    </citation>
    <scope>NUCLEOTIDE SEQUENCE</scope>
    <source>
        <strain evidence="1">MM-2020</strain>
        <tissue evidence="1">Muscle</tissue>
    </source>
</reference>
<evidence type="ECO:0000313" key="2">
    <source>
        <dbReference type="Proteomes" id="UP000827986"/>
    </source>
</evidence>
<keyword evidence="2" id="KW-1185">Reference proteome</keyword>
<accession>A0A9D3WR94</accession>
<proteinExistence type="predicted"/>
<dbReference type="AlphaFoldDB" id="A0A9D3WR94"/>
<dbReference type="Proteomes" id="UP000827986">
    <property type="component" value="Unassembled WGS sequence"/>
</dbReference>
<comment type="caution">
    <text evidence="1">The sequence shown here is derived from an EMBL/GenBank/DDBJ whole genome shotgun (WGS) entry which is preliminary data.</text>
</comment>
<evidence type="ECO:0000313" key="1">
    <source>
        <dbReference type="EMBL" id="KAH1168864.1"/>
    </source>
</evidence>
<organism evidence="1 2">
    <name type="scientific">Mauremys mutica</name>
    <name type="common">yellowpond turtle</name>
    <dbReference type="NCBI Taxonomy" id="74926"/>
    <lineage>
        <taxon>Eukaryota</taxon>
        <taxon>Metazoa</taxon>
        <taxon>Chordata</taxon>
        <taxon>Craniata</taxon>
        <taxon>Vertebrata</taxon>
        <taxon>Euteleostomi</taxon>
        <taxon>Archelosauria</taxon>
        <taxon>Testudinata</taxon>
        <taxon>Testudines</taxon>
        <taxon>Cryptodira</taxon>
        <taxon>Durocryptodira</taxon>
        <taxon>Testudinoidea</taxon>
        <taxon>Geoemydidae</taxon>
        <taxon>Geoemydinae</taxon>
        <taxon>Mauremys</taxon>
    </lineage>
</organism>
<dbReference type="EMBL" id="JAHDVG010000485">
    <property type="protein sequence ID" value="KAH1168864.1"/>
    <property type="molecule type" value="Genomic_DNA"/>
</dbReference>
<gene>
    <name evidence="1" type="ORF">KIL84_013454</name>
</gene>